<dbReference type="OrthoDB" id="13436at2"/>
<dbReference type="AlphaFoldDB" id="A0A497XPQ0"/>
<keyword evidence="2" id="KW-1185">Reference proteome</keyword>
<protein>
    <submittedName>
        <fullName evidence="1">Uncharacterized protein</fullName>
    </submittedName>
</protein>
<dbReference type="RefSeq" id="WP_121009565.1">
    <property type="nucleotide sequence ID" value="NZ_RCCJ01000001.1"/>
</dbReference>
<accession>A0A497XPQ0</accession>
<evidence type="ECO:0000313" key="2">
    <source>
        <dbReference type="Proteomes" id="UP000267841"/>
    </source>
</evidence>
<gene>
    <name evidence="1" type="ORF">BCF55_0517</name>
</gene>
<proteinExistence type="predicted"/>
<organism evidence="1 2">
    <name type="scientific">Hydrogenivirga caldilitoris</name>
    <dbReference type="NCBI Taxonomy" id="246264"/>
    <lineage>
        <taxon>Bacteria</taxon>
        <taxon>Pseudomonadati</taxon>
        <taxon>Aquificota</taxon>
        <taxon>Aquificia</taxon>
        <taxon>Aquificales</taxon>
        <taxon>Aquificaceae</taxon>
        <taxon>Hydrogenivirga</taxon>
    </lineage>
</organism>
<dbReference type="Proteomes" id="UP000267841">
    <property type="component" value="Unassembled WGS sequence"/>
</dbReference>
<dbReference type="EMBL" id="RCCJ01000001">
    <property type="protein sequence ID" value="RLJ70251.1"/>
    <property type="molecule type" value="Genomic_DNA"/>
</dbReference>
<comment type="caution">
    <text evidence="1">The sequence shown here is derived from an EMBL/GenBank/DDBJ whole genome shotgun (WGS) entry which is preliminary data.</text>
</comment>
<evidence type="ECO:0000313" key="1">
    <source>
        <dbReference type="EMBL" id="RLJ70251.1"/>
    </source>
</evidence>
<sequence length="303" mass="35434">MLKDTWQEIGRLESIFLEIIEDPTKKEVLLYPICYCQLVRKENSFDIELPKLISCANKTFHTFKGKWQDILLELDLFQFITPRGDVFYGKDILKFSSPEGLTVSFLPEYREVFYEVYSKFLRYWTVLSKISSYSKRNTPAEAVYLASIIFNEELYSESAYYASTQAFRFPQEKPFFNALKELSEFYLRLNEKKEPSVELLQSALGRISTLKSPYYGVNTDKLKQDIEALIKDISKGRKYFILKISFTLVSGHGKGFFRRLISKLVNKLKEIGGRRWTLMSSETVYSSFTGTCLRRQREPLTHA</sequence>
<reference evidence="1 2" key="1">
    <citation type="submission" date="2018-10" db="EMBL/GenBank/DDBJ databases">
        <title>Genomic Encyclopedia of Archaeal and Bacterial Type Strains, Phase II (KMG-II): from individual species to whole genera.</title>
        <authorList>
            <person name="Goeker M."/>
        </authorList>
    </citation>
    <scope>NUCLEOTIDE SEQUENCE [LARGE SCALE GENOMIC DNA]</scope>
    <source>
        <strain evidence="1 2">DSM 16510</strain>
    </source>
</reference>
<name>A0A497XPQ0_9AQUI</name>